<dbReference type="SFLD" id="SFLDS00019">
    <property type="entry name" value="Glutathione_Transferase_(cytos"/>
    <property type="match status" value="1"/>
</dbReference>
<dbReference type="Pfam" id="PF00270">
    <property type="entry name" value="DEAD"/>
    <property type="match status" value="1"/>
</dbReference>
<dbReference type="Pfam" id="PF02798">
    <property type="entry name" value="GST_N"/>
    <property type="match status" value="1"/>
</dbReference>
<dbReference type="EC" id="3.6.4.13" evidence="5"/>
<feature type="compositionally biased region" description="Basic and acidic residues" evidence="6">
    <location>
        <begin position="887"/>
        <end position="967"/>
    </location>
</feature>
<keyword evidence="4 5" id="KW-0694">RNA-binding</keyword>
<dbReference type="PANTHER" id="PTHR24031">
    <property type="entry name" value="RNA HELICASE"/>
    <property type="match status" value="1"/>
</dbReference>
<protein>
    <recommendedName>
        <fullName evidence="5">ATP-dependent RNA helicase</fullName>
        <ecNumber evidence="5">3.6.4.13</ecNumber>
    </recommendedName>
</protein>
<evidence type="ECO:0000259" key="7">
    <source>
        <dbReference type="PROSITE" id="PS50404"/>
    </source>
</evidence>
<dbReference type="EMBL" id="SEOQ01000727">
    <property type="protein sequence ID" value="TFY57767.1"/>
    <property type="molecule type" value="Genomic_DNA"/>
</dbReference>
<dbReference type="SUPFAM" id="SSF52833">
    <property type="entry name" value="Thioredoxin-like"/>
    <property type="match status" value="1"/>
</dbReference>
<keyword evidence="2 5" id="KW-0378">Hydrolase</keyword>
<dbReference type="AlphaFoldDB" id="A0A4Y9Y868"/>
<keyword evidence="1 5" id="KW-0547">Nucleotide-binding</keyword>
<dbReference type="GO" id="GO:0003723">
    <property type="term" value="F:RNA binding"/>
    <property type="evidence" value="ECO:0007669"/>
    <property type="project" value="UniProtKB-UniRule"/>
</dbReference>
<keyword evidence="5" id="KW-0347">Helicase</keyword>
<dbReference type="InterPro" id="IPR036282">
    <property type="entry name" value="Glutathione-S-Trfase_C_sf"/>
</dbReference>
<feature type="domain" description="GST C-terminal" evidence="8">
    <location>
        <begin position="102"/>
        <end position="204"/>
    </location>
</feature>
<evidence type="ECO:0000256" key="2">
    <source>
        <dbReference type="ARBA" id="ARBA00022801"/>
    </source>
</evidence>
<reference evidence="11 12" key="1">
    <citation type="submission" date="2019-02" db="EMBL/GenBank/DDBJ databases">
        <title>Genome sequencing of the rare red list fungi Dentipellis fragilis.</title>
        <authorList>
            <person name="Buettner E."/>
            <person name="Kellner H."/>
        </authorList>
    </citation>
    <scope>NUCLEOTIDE SEQUENCE [LARGE SCALE GENOMIC DNA]</scope>
    <source>
        <strain evidence="11 12">DSM 105465</strain>
    </source>
</reference>
<feature type="domain" description="Helicase ATP-binding" evidence="9">
    <location>
        <begin position="335"/>
        <end position="537"/>
    </location>
</feature>
<dbReference type="SMART" id="SM00490">
    <property type="entry name" value="HELICc"/>
    <property type="match status" value="1"/>
</dbReference>
<dbReference type="SUPFAM" id="SSF47616">
    <property type="entry name" value="GST C-terminal domain-like"/>
    <property type="match status" value="1"/>
</dbReference>
<comment type="domain">
    <text evidence="5">The Q motif is unique to and characteristic of the DEAD box family of RNA helicases and controls ATP binding and hydrolysis.</text>
</comment>
<feature type="domain" description="GST N-terminal" evidence="7">
    <location>
        <begin position="6"/>
        <end position="93"/>
    </location>
</feature>
<dbReference type="InterPro" id="IPR014001">
    <property type="entry name" value="Helicase_ATP-bd"/>
</dbReference>
<dbReference type="PROSITE" id="PS51192">
    <property type="entry name" value="HELICASE_ATP_BIND_1"/>
    <property type="match status" value="1"/>
</dbReference>
<gene>
    <name evidence="11" type="ORF">EVG20_g8412</name>
</gene>
<proteinExistence type="inferred from homology"/>
<dbReference type="InterPro" id="IPR001650">
    <property type="entry name" value="Helicase_C-like"/>
</dbReference>
<evidence type="ECO:0000259" key="10">
    <source>
        <dbReference type="PROSITE" id="PS51194"/>
    </source>
</evidence>
<dbReference type="InterPro" id="IPR027417">
    <property type="entry name" value="P-loop_NTPase"/>
</dbReference>
<dbReference type="SFLD" id="SFLDG00358">
    <property type="entry name" value="Main_(cytGST)"/>
    <property type="match status" value="1"/>
</dbReference>
<dbReference type="SMART" id="SM00487">
    <property type="entry name" value="DEXDc"/>
    <property type="match status" value="1"/>
</dbReference>
<dbReference type="InterPro" id="IPR036249">
    <property type="entry name" value="Thioredoxin-like_sf"/>
</dbReference>
<dbReference type="CDD" id="cd03048">
    <property type="entry name" value="GST_N_Ure2p_like"/>
    <property type="match status" value="1"/>
</dbReference>
<evidence type="ECO:0000259" key="9">
    <source>
        <dbReference type="PROSITE" id="PS51192"/>
    </source>
</evidence>
<evidence type="ECO:0000256" key="6">
    <source>
        <dbReference type="SAM" id="MobiDB-lite"/>
    </source>
</evidence>
<dbReference type="Pfam" id="PF00271">
    <property type="entry name" value="Helicase_C"/>
    <property type="match status" value="1"/>
</dbReference>
<feature type="compositionally biased region" description="Basic and acidic residues" evidence="6">
    <location>
        <begin position="863"/>
        <end position="879"/>
    </location>
</feature>
<dbReference type="InterPro" id="IPR040079">
    <property type="entry name" value="Glutathione_S-Trfase"/>
</dbReference>
<evidence type="ECO:0000313" key="12">
    <source>
        <dbReference type="Proteomes" id="UP000298327"/>
    </source>
</evidence>
<accession>A0A4Y9Y868</accession>
<evidence type="ECO:0000313" key="11">
    <source>
        <dbReference type="EMBL" id="TFY57767.1"/>
    </source>
</evidence>
<evidence type="ECO:0000256" key="5">
    <source>
        <dbReference type="RuleBase" id="RU365068"/>
    </source>
</evidence>
<dbReference type="InterPro" id="IPR004046">
    <property type="entry name" value="GST_C"/>
</dbReference>
<dbReference type="SUPFAM" id="SSF52540">
    <property type="entry name" value="P-loop containing nucleoside triphosphate hydrolases"/>
    <property type="match status" value="1"/>
</dbReference>
<dbReference type="Proteomes" id="UP000298327">
    <property type="component" value="Unassembled WGS sequence"/>
</dbReference>
<dbReference type="InterPro" id="IPR010987">
    <property type="entry name" value="Glutathione-S-Trfase_C-like"/>
</dbReference>
<dbReference type="Pfam" id="PF00043">
    <property type="entry name" value="GST_C"/>
    <property type="match status" value="1"/>
</dbReference>
<feature type="region of interest" description="Disordered" evidence="6">
    <location>
        <begin position="840"/>
        <end position="981"/>
    </location>
</feature>
<name>A0A4Y9Y868_9AGAM</name>
<comment type="similarity">
    <text evidence="5">Belongs to the DEAD box helicase family.</text>
</comment>
<comment type="caution">
    <text evidence="11">The sequence shown here is derived from an EMBL/GenBank/DDBJ whole genome shotgun (WGS) entry which is preliminary data.</text>
</comment>
<evidence type="ECO:0000256" key="3">
    <source>
        <dbReference type="ARBA" id="ARBA00022840"/>
    </source>
</evidence>
<dbReference type="PROSITE" id="PS51194">
    <property type="entry name" value="HELICASE_CTER"/>
    <property type="match status" value="1"/>
</dbReference>
<dbReference type="PROSITE" id="PS50404">
    <property type="entry name" value="GST_NTER"/>
    <property type="match status" value="1"/>
</dbReference>
<keyword evidence="12" id="KW-1185">Reference proteome</keyword>
<dbReference type="Gene3D" id="3.40.50.300">
    <property type="entry name" value="P-loop containing nucleotide triphosphate hydrolases"/>
    <property type="match status" value="2"/>
</dbReference>
<dbReference type="Gene3D" id="1.20.1050.10">
    <property type="match status" value="1"/>
</dbReference>
<comment type="function">
    <text evidence="5">RNA helicase.</text>
</comment>
<dbReference type="GO" id="GO:0016787">
    <property type="term" value="F:hydrolase activity"/>
    <property type="evidence" value="ECO:0007669"/>
    <property type="project" value="UniProtKB-KW"/>
</dbReference>
<dbReference type="OrthoDB" id="193716at2759"/>
<organism evidence="11 12">
    <name type="scientific">Dentipellis fragilis</name>
    <dbReference type="NCBI Taxonomy" id="205917"/>
    <lineage>
        <taxon>Eukaryota</taxon>
        <taxon>Fungi</taxon>
        <taxon>Dikarya</taxon>
        <taxon>Basidiomycota</taxon>
        <taxon>Agaricomycotina</taxon>
        <taxon>Agaricomycetes</taxon>
        <taxon>Russulales</taxon>
        <taxon>Hericiaceae</taxon>
        <taxon>Dentipellis</taxon>
    </lineage>
</organism>
<dbReference type="InterPro" id="IPR004045">
    <property type="entry name" value="Glutathione_S-Trfase_N"/>
</dbReference>
<keyword evidence="3 5" id="KW-0067">ATP-binding</keyword>
<dbReference type="CDD" id="cd18787">
    <property type="entry name" value="SF2_C_DEAD"/>
    <property type="match status" value="1"/>
</dbReference>
<dbReference type="PROSITE" id="PS50405">
    <property type="entry name" value="GST_CTER"/>
    <property type="match status" value="1"/>
</dbReference>
<evidence type="ECO:0000256" key="4">
    <source>
        <dbReference type="ARBA" id="ARBA00022884"/>
    </source>
</evidence>
<dbReference type="Gene3D" id="3.40.30.10">
    <property type="entry name" value="Glutaredoxin"/>
    <property type="match status" value="1"/>
</dbReference>
<dbReference type="STRING" id="205917.A0A4Y9Y868"/>
<evidence type="ECO:0000259" key="8">
    <source>
        <dbReference type="PROSITE" id="PS50405"/>
    </source>
</evidence>
<feature type="domain" description="Helicase C-terminal" evidence="10">
    <location>
        <begin position="574"/>
        <end position="730"/>
    </location>
</feature>
<comment type="catalytic activity">
    <reaction evidence="5">
        <text>ATP + H2O = ADP + phosphate + H(+)</text>
        <dbReference type="Rhea" id="RHEA:13065"/>
        <dbReference type="ChEBI" id="CHEBI:15377"/>
        <dbReference type="ChEBI" id="CHEBI:15378"/>
        <dbReference type="ChEBI" id="CHEBI:30616"/>
        <dbReference type="ChEBI" id="CHEBI:43474"/>
        <dbReference type="ChEBI" id="CHEBI:456216"/>
        <dbReference type="EC" id="3.6.4.13"/>
    </reaction>
</comment>
<dbReference type="GO" id="GO:0003724">
    <property type="term" value="F:RNA helicase activity"/>
    <property type="evidence" value="ECO:0007669"/>
    <property type="project" value="UniProtKB-EC"/>
</dbReference>
<sequence length="981" mass="109300">MSSATEKPLILYTGRTPNGFKVTILLEELRAAYGGPDYERVPQSLRSAKEPWFIKLNPNGRIPTLTDRSRGNFNVFESAAILLYLEQHYDKEKRFAFDQEKEADDYSEMLQWIFFAHGGVGPMQGQAHFFTHYAKEDLPYAKERYINEAKRLYNVLEIRLKGRDYLAGPGRGKYSLADLNVWPWVSRHDYAVSPTLDEWPNVKAASHAGLLSLCRPGAMVSRAVISLRRSGINRLHPVIPSVVSPDNLARGLATPALEQLVDVEETQPESAASKAATAMFGGSPEFQSFKGKISDNTLKALVSQPFKLKHTSPVQAEVLALLPSLADPYNPDGPTGQDKPIRDLLVKAKTGTGKTLAFLIPALEARLRYLDAAVEKEGIAPDSQEAARRRRSLAREEVGTIVISPTRELATQIANEALRLAHWNREIGVRTLIGGASKRQQLSDWSRGRPDIVVATPGRLRDILENHPDIAQTIRKAHTLILDEADTLLDMGFRDDLEGIVRELPKTPERQTFLFSATISRPIQQLTKAFLDSNRHFIDVVPIDDSPVHAHVPQYHTVLPSAEHQIPHILRLIAHDQLVNAGKSKILLFLPTTKVTQLFGTLLRELKKSLPASRGTHVYELHSKKNQSQRTRTSDDFRADKSGASILVSSDVSARGVDYPGITRVIQVGIPSSPEQYVHRVGRTGRAGSAGRGDLVLLPWEKAFVSYSLSDVPIKPLSVDEMLIEVTEIAEKHDADRDAFWAAAPPHTVREYPPTVAKVLTETDANIAALHDRLDEDAVKETLAALLGYYLGQTGALRVDRAAVLQGLRDWTTQACGLPKPPHISDAFLARLGFRDTAPKTRDYKRRANTLSDGGRRPPFSDWQERGRDVHKSSFDSGRKSFGVGSSERRPSGYQGDRERKPSYGSRDGDRERKPSFGSRGGEREHRPSFGGRDGERERKPSWGNRDSGRDSGEYRERRPRFSRDGDSAGASESSKKFEWD</sequence>
<dbReference type="InterPro" id="IPR011545">
    <property type="entry name" value="DEAD/DEAH_box_helicase_dom"/>
</dbReference>
<evidence type="ECO:0000256" key="1">
    <source>
        <dbReference type="ARBA" id="ARBA00022741"/>
    </source>
</evidence>
<dbReference type="GO" id="GO:0005524">
    <property type="term" value="F:ATP binding"/>
    <property type="evidence" value="ECO:0007669"/>
    <property type="project" value="UniProtKB-UniRule"/>
</dbReference>